<dbReference type="SUPFAM" id="SSF53098">
    <property type="entry name" value="Ribonuclease H-like"/>
    <property type="match status" value="1"/>
</dbReference>
<evidence type="ECO:0000256" key="3">
    <source>
        <dbReference type="ARBA" id="ARBA00022771"/>
    </source>
</evidence>
<protein>
    <submittedName>
        <fullName evidence="6">11933_t:CDS:1</fullName>
    </submittedName>
</protein>
<dbReference type="GO" id="GO:0008270">
    <property type="term" value="F:zinc ion binding"/>
    <property type="evidence" value="ECO:0007669"/>
    <property type="project" value="UniProtKB-KW"/>
</dbReference>
<evidence type="ECO:0000256" key="2">
    <source>
        <dbReference type="ARBA" id="ARBA00022723"/>
    </source>
</evidence>
<dbReference type="PANTHER" id="PTHR46481">
    <property type="entry name" value="ZINC FINGER BED DOMAIN-CONTAINING PROTEIN 4"/>
    <property type="match status" value="1"/>
</dbReference>
<feature type="non-terminal residue" evidence="6">
    <location>
        <position position="158"/>
    </location>
</feature>
<comment type="caution">
    <text evidence="6">The sequence shown here is derived from an EMBL/GenBank/DDBJ whole genome shotgun (WGS) entry which is preliminary data.</text>
</comment>
<dbReference type="EMBL" id="CAJVPY010060372">
    <property type="protein sequence ID" value="CAG8821197.1"/>
    <property type="molecule type" value="Genomic_DNA"/>
</dbReference>
<accession>A0A9N9KDT5</accession>
<reference evidence="6" key="1">
    <citation type="submission" date="2021-06" db="EMBL/GenBank/DDBJ databases">
        <authorList>
            <person name="Kallberg Y."/>
            <person name="Tangrot J."/>
            <person name="Rosling A."/>
        </authorList>
    </citation>
    <scope>NUCLEOTIDE SEQUENCE</scope>
    <source>
        <strain evidence="6">MA453B</strain>
    </source>
</reference>
<sequence>EIDFAFLKAFICCGISFSIIETPFFINALKLLNEKYNPPSRTTLSTTLLYIEVARITLKMNKEIKNLQNLTLAKNIIHSKYPFIMTLPCIAHQLHLISYDVCHLPYTSNLISKCNKIVFYFNKSTLVGSLLNNIIKDVLIIGGGLKLACKTRWTTYYD</sequence>
<feature type="non-terminal residue" evidence="6">
    <location>
        <position position="1"/>
    </location>
</feature>
<keyword evidence="2" id="KW-0479">Metal-binding</keyword>
<dbReference type="OrthoDB" id="2412736at2759"/>
<proteinExistence type="predicted"/>
<dbReference type="InterPro" id="IPR012337">
    <property type="entry name" value="RNaseH-like_sf"/>
</dbReference>
<dbReference type="Proteomes" id="UP000789405">
    <property type="component" value="Unassembled WGS sequence"/>
</dbReference>
<keyword evidence="7" id="KW-1185">Reference proteome</keyword>
<keyword evidence="4" id="KW-0862">Zinc</keyword>
<comment type="subcellular location">
    <subcellularLocation>
        <location evidence="1">Nucleus</location>
    </subcellularLocation>
</comment>
<dbReference type="PANTHER" id="PTHR46481:SF10">
    <property type="entry name" value="ZINC FINGER BED DOMAIN-CONTAINING PROTEIN 39"/>
    <property type="match status" value="1"/>
</dbReference>
<name>A0A9N9KDT5_9GLOM</name>
<organism evidence="6 7">
    <name type="scientific">Dentiscutata erythropus</name>
    <dbReference type="NCBI Taxonomy" id="1348616"/>
    <lineage>
        <taxon>Eukaryota</taxon>
        <taxon>Fungi</taxon>
        <taxon>Fungi incertae sedis</taxon>
        <taxon>Mucoromycota</taxon>
        <taxon>Glomeromycotina</taxon>
        <taxon>Glomeromycetes</taxon>
        <taxon>Diversisporales</taxon>
        <taxon>Gigasporaceae</taxon>
        <taxon>Dentiscutata</taxon>
    </lineage>
</organism>
<dbReference type="InterPro" id="IPR052035">
    <property type="entry name" value="ZnF_BED_domain_contain"/>
</dbReference>
<keyword evidence="5" id="KW-0539">Nucleus</keyword>
<keyword evidence="3" id="KW-0863">Zinc-finger</keyword>
<evidence type="ECO:0000256" key="5">
    <source>
        <dbReference type="ARBA" id="ARBA00023242"/>
    </source>
</evidence>
<dbReference type="GO" id="GO:0005634">
    <property type="term" value="C:nucleus"/>
    <property type="evidence" value="ECO:0007669"/>
    <property type="project" value="UniProtKB-SubCell"/>
</dbReference>
<dbReference type="AlphaFoldDB" id="A0A9N9KDT5"/>
<evidence type="ECO:0000313" key="7">
    <source>
        <dbReference type="Proteomes" id="UP000789405"/>
    </source>
</evidence>
<evidence type="ECO:0000313" key="6">
    <source>
        <dbReference type="EMBL" id="CAG8821197.1"/>
    </source>
</evidence>
<evidence type="ECO:0000256" key="4">
    <source>
        <dbReference type="ARBA" id="ARBA00022833"/>
    </source>
</evidence>
<evidence type="ECO:0000256" key="1">
    <source>
        <dbReference type="ARBA" id="ARBA00004123"/>
    </source>
</evidence>
<gene>
    <name evidence="6" type="ORF">DERYTH_LOCUS27083</name>
</gene>